<dbReference type="RefSeq" id="WP_112159549.1">
    <property type="nucleotide sequence ID" value="NZ_QKRX01000008.1"/>
</dbReference>
<comment type="subcellular location">
    <subcellularLocation>
        <location evidence="1">Cytoplasm</location>
        <location evidence="1">Nucleoid</location>
    </subcellularLocation>
</comment>
<comment type="caution">
    <text evidence="4">The sequence shown here is derived from an EMBL/GenBank/DDBJ whole genome shotgun (WGS) entry which is preliminary data.</text>
</comment>
<dbReference type="InterPro" id="IPR007358">
    <property type="entry name" value="Nucleoid_associated_NdpA"/>
</dbReference>
<accession>A0A364NKX8</accession>
<evidence type="ECO:0000256" key="2">
    <source>
        <dbReference type="ARBA" id="ARBA00009035"/>
    </source>
</evidence>
<dbReference type="AlphaFoldDB" id="A0A364NKX8"/>
<dbReference type="GO" id="GO:0003727">
    <property type="term" value="F:single-stranded RNA binding"/>
    <property type="evidence" value="ECO:0007669"/>
    <property type="project" value="TreeGrafter"/>
</dbReference>
<dbReference type="GO" id="GO:0043590">
    <property type="term" value="C:bacterial nucleoid"/>
    <property type="evidence" value="ECO:0007669"/>
    <property type="project" value="TreeGrafter"/>
</dbReference>
<dbReference type="PANTHER" id="PTHR38772:SF1">
    <property type="entry name" value="NUCLEOID-ASSOCIATED PROTEIN YEJK"/>
    <property type="match status" value="1"/>
</dbReference>
<evidence type="ECO:0000256" key="1">
    <source>
        <dbReference type="ARBA" id="ARBA00004453"/>
    </source>
</evidence>
<evidence type="ECO:0000256" key="3">
    <source>
        <dbReference type="ARBA" id="ARBA00022490"/>
    </source>
</evidence>
<evidence type="ECO:0008006" key="6">
    <source>
        <dbReference type="Google" id="ProtNLM"/>
    </source>
</evidence>
<dbReference type="EMBL" id="QKRX01000008">
    <property type="protein sequence ID" value="RAU17701.1"/>
    <property type="molecule type" value="Genomic_DNA"/>
</dbReference>
<gene>
    <name evidence="4" type="ORF">DN062_11935</name>
</gene>
<comment type="similarity">
    <text evidence="2">Belongs to the YejK family.</text>
</comment>
<organism evidence="4 5">
    <name type="scientific">Nitrincola tibetensis</name>
    <dbReference type="NCBI Taxonomy" id="2219697"/>
    <lineage>
        <taxon>Bacteria</taxon>
        <taxon>Pseudomonadati</taxon>
        <taxon>Pseudomonadota</taxon>
        <taxon>Gammaproteobacteria</taxon>
        <taxon>Oceanospirillales</taxon>
        <taxon>Oceanospirillaceae</taxon>
        <taxon>Nitrincola</taxon>
    </lineage>
</organism>
<dbReference type="GO" id="GO:0003690">
    <property type="term" value="F:double-stranded DNA binding"/>
    <property type="evidence" value="ECO:0007669"/>
    <property type="project" value="TreeGrafter"/>
</dbReference>
<sequence length="326" mass="36844">MPVTHFIIHSIQKTDDQTAANCHLAETELALERFAPSILSELKRIQGSRSGRQYGCFSQEIMGIRPLITQWREGSLGFSSLTAQLTKHLGLQLDKGNELLQGYVVFVSETLERGDRLFIFHLRPSSALQLSQDLSLQETDYIEFSETGFGVCLDLSALENNEDKYLTISFGRSEKGVKAVVCEWLGYTDTVDKKVETEQFLSIIEQYCNALPEDESEPIRERVVEYCLEQDKAGEAVVFSNLSEEVSPGIDEFLTKHQETPKKELIPDRKQLKQYLRFAGKNSDISISFASSSLGNIVEFDPNQEVLMIKNLPKSLLQQLKKLHGN</sequence>
<dbReference type="OrthoDB" id="9131762at2"/>
<evidence type="ECO:0000313" key="5">
    <source>
        <dbReference type="Proteomes" id="UP000250744"/>
    </source>
</evidence>
<dbReference type="PANTHER" id="PTHR38772">
    <property type="match status" value="1"/>
</dbReference>
<keyword evidence="5" id="KW-1185">Reference proteome</keyword>
<name>A0A364NKX8_9GAMM</name>
<evidence type="ECO:0000313" key="4">
    <source>
        <dbReference type="EMBL" id="RAU17701.1"/>
    </source>
</evidence>
<keyword evidence="3" id="KW-0963">Cytoplasm</keyword>
<protein>
    <recommendedName>
        <fullName evidence="6">Nucleoid-associated protein</fullName>
    </recommendedName>
</protein>
<dbReference type="Proteomes" id="UP000250744">
    <property type="component" value="Unassembled WGS sequence"/>
</dbReference>
<dbReference type="Pfam" id="PF04245">
    <property type="entry name" value="NA37"/>
    <property type="match status" value="1"/>
</dbReference>
<reference evidence="4 5" key="1">
    <citation type="submission" date="2018-06" db="EMBL/GenBank/DDBJ databases">
        <title>Nitrincola tibetense sp. nov., isolated from Lake XuguoCo on Tibetan Plateau.</title>
        <authorList>
            <person name="Xing P."/>
        </authorList>
    </citation>
    <scope>NUCLEOTIDE SEQUENCE [LARGE SCALE GENOMIC DNA]</scope>
    <source>
        <strain evidence="5">xg18</strain>
    </source>
</reference>
<proteinExistence type="inferred from homology"/>